<feature type="transmembrane region" description="Helical" evidence="2">
    <location>
        <begin position="38"/>
        <end position="59"/>
    </location>
</feature>
<keyword evidence="2" id="KW-0812">Transmembrane</keyword>
<dbReference type="InterPro" id="IPR032816">
    <property type="entry name" value="VTT_dom"/>
</dbReference>
<feature type="transmembrane region" description="Helical" evidence="2">
    <location>
        <begin position="71"/>
        <end position="94"/>
    </location>
</feature>
<protein>
    <submittedName>
        <fullName evidence="4">VTT domain-containing protein</fullName>
    </submittedName>
</protein>
<evidence type="ECO:0000256" key="2">
    <source>
        <dbReference type="SAM" id="Phobius"/>
    </source>
</evidence>
<dbReference type="EMBL" id="JAFHKS010000042">
    <property type="protein sequence ID" value="MBN3545133.1"/>
    <property type="molecule type" value="Genomic_DNA"/>
</dbReference>
<evidence type="ECO:0000256" key="1">
    <source>
        <dbReference type="ARBA" id="ARBA00010792"/>
    </source>
</evidence>
<reference evidence="4 5" key="1">
    <citation type="submission" date="2021-01" db="EMBL/GenBank/DDBJ databases">
        <title>Genome Sequencing of Type Strains.</title>
        <authorList>
            <person name="Lemaire J.F."/>
            <person name="Inderbitzin P."/>
            <person name="Collins S.B."/>
            <person name="Wespe N."/>
            <person name="Knight-Connoni V."/>
        </authorList>
    </citation>
    <scope>NUCLEOTIDE SEQUENCE [LARGE SCALE GENOMIC DNA]</scope>
    <source>
        <strain evidence="4 5">DSM 14730</strain>
    </source>
</reference>
<sequence>MTDTFTKKQITLELLLHITLTSLTLVTLFKLLPTIQPVFKLIGIGLSLLIVTFDVLFLAKNSLPSLKITRLIAIYFFAVSLIVFAIFYLTKLLVLTDMYGFENLLKLHESTAKLIYLAICFAQPIVLPLPEVVTVAGASAVFGPVTAISLGFLGTLAGIIVMYFIARIGGQRIVSRFIKEEHLAKYQSYVKRNEFLFLAIMFIIPILPDEIICVGAGLGGVTFRRFFIIAALTKLFTSTIFAYSVELAKMFSLSPTELMVYASLISGAAFILTTTIKRNVKQKEEA</sequence>
<dbReference type="Pfam" id="PF09335">
    <property type="entry name" value="VTT_dom"/>
    <property type="match status" value="1"/>
</dbReference>
<dbReference type="Proteomes" id="UP001319060">
    <property type="component" value="Unassembled WGS sequence"/>
</dbReference>
<dbReference type="PANTHER" id="PTHR42709">
    <property type="entry name" value="ALKALINE PHOSPHATASE LIKE PROTEIN"/>
    <property type="match status" value="1"/>
</dbReference>
<evidence type="ECO:0000259" key="3">
    <source>
        <dbReference type="Pfam" id="PF09335"/>
    </source>
</evidence>
<feature type="transmembrane region" description="Helical" evidence="2">
    <location>
        <begin position="195"/>
        <end position="219"/>
    </location>
</feature>
<feature type="transmembrane region" description="Helical" evidence="2">
    <location>
        <begin position="145"/>
        <end position="166"/>
    </location>
</feature>
<name>A0ABS2ZAB6_9BACL</name>
<gene>
    <name evidence="4" type="ORF">JYA64_07500</name>
</gene>
<dbReference type="PANTHER" id="PTHR42709:SF4">
    <property type="entry name" value="INNER MEMBRANE PROTEIN YQAA"/>
    <property type="match status" value="1"/>
</dbReference>
<feature type="domain" description="VTT" evidence="3">
    <location>
        <begin position="129"/>
        <end position="246"/>
    </location>
</feature>
<organism evidence="4 5">
    <name type="scientific">Fictibacillus barbaricus</name>
    <dbReference type="NCBI Taxonomy" id="182136"/>
    <lineage>
        <taxon>Bacteria</taxon>
        <taxon>Bacillati</taxon>
        <taxon>Bacillota</taxon>
        <taxon>Bacilli</taxon>
        <taxon>Bacillales</taxon>
        <taxon>Fictibacillaceae</taxon>
        <taxon>Fictibacillus</taxon>
    </lineage>
</organism>
<feature type="transmembrane region" description="Helical" evidence="2">
    <location>
        <begin position="258"/>
        <end position="276"/>
    </location>
</feature>
<comment type="caution">
    <text evidence="4">The sequence shown here is derived from an EMBL/GenBank/DDBJ whole genome shotgun (WGS) entry which is preliminary data.</text>
</comment>
<keyword evidence="5" id="KW-1185">Reference proteome</keyword>
<comment type="similarity">
    <text evidence="1">Belongs to the DedA family.</text>
</comment>
<keyword evidence="2" id="KW-1133">Transmembrane helix</keyword>
<keyword evidence="2" id="KW-0472">Membrane</keyword>
<feature type="transmembrane region" description="Helical" evidence="2">
    <location>
        <begin position="226"/>
        <end position="246"/>
    </location>
</feature>
<proteinExistence type="inferred from homology"/>
<feature type="transmembrane region" description="Helical" evidence="2">
    <location>
        <begin position="12"/>
        <end position="32"/>
    </location>
</feature>
<dbReference type="RefSeq" id="WP_188403237.1">
    <property type="nucleotide sequence ID" value="NZ_BMCE01000002.1"/>
</dbReference>
<dbReference type="InterPro" id="IPR051311">
    <property type="entry name" value="DedA_domain"/>
</dbReference>
<accession>A0ABS2ZAB6</accession>
<evidence type="ECO:0000313" key="5">
    <source>
        <dbReference type="Proteomes" id="UP001319060"/>
    </source>
</evidence>
<evidence type="ECO:0000313" key="4">
    <source>
        <dbReference type="EMBL" id="MBN3545133.1"/>
    </source>
</evidence>
<feature type="transmembrane region" description="Helical" evidence="2">
    <location>
        <begin position="114"/>
        <end position="133"/>
    </location>
</feature>